<dbReference type="PANTHER" id="PTHR35007:SF1">
    <property type="entry name" value="PILUS ASSEMBLY PROTEIN"/>
    <property type="match status" value="1"/>
</dbReference>
<proteinExistence type="predicted"/>
<gene>
    <name evidence="8" type="ORF">HG66A1_10870</name>
</gene>
<feature type="transmembrane region" description="Helical" evidence="6">
    <location>
        <begin position="258"/>
        <end position="279"/>
    </location>
</feature>
<dbReference type="InterPro" id="IPR042094">
    <property type="entry name" value="T2SS_GspF_sf"/>
</dbReference>
<dbReference type="AlphaFoldDB" id="A0A517PIW1"/>
<feature type="transmembrane region" description="Helical" evidence="6">
    <location>
        <begin position="58"/>
        <end position="78"/>
    </location>
</feature>
<keyword evidence="4 6" id="KW-1133">Transmembrane helix</keyword>
<feature type="transmembrane region" description="Helical" evidence="6">
    <location>
        <begin position="84"/>
        <end position="102"/>
    </location>
</feature>
<evidence type="ECO:0000256" key="2">
    <source>
        <dbReference type="ARBA" id="ARBA00022475"/>
    </source>
</evidence>
<comment type="subcellular location">
    <subcellularLocation>
        <location evidence="1">Cell membrane</location>
        <topology evidence="1">Multi-pass membrane protein</topology>
    </subcellularLocation>
</comment>
<reference evidence="8 9" key="1">
    <citation type="submission" date="2019-02" db="EMBL/GenBank/DDBJ databases">
        <title>Deep-cultivation of Planctomycetes and their phenomic and genomic characterization uncovers novel biology.</title>
        <authorList>
            <person name="Wiegand S."/>
            <person name="Jogler M."/>
            <person name="Boedeker C."/>
            <person name="Pinto D."/>
            <person name="Vollmers J."/>
            <person name="Rivas-Marin E."/>
            <person name="Kohn T."/>
            <person name="Peeters S.H."/>
            <person name="Heuer A."/>
            <person name="Rast P."/>
            <person name="Oberbeckmann S."/>
            <person name="Bunk B."/>
            <person name="Jeske O."/>
            <person name="Meyerdierks A."/>
            <person name="Storesund J.E."/>
            <person name="Kallscheuer N."/>
            <person name="Luecker S."/>
            <person name="Lage O.M."/>
            <person name="Pohl T."/>
            <person name="Merkel B.J."/>
            <person name="Hornburger P."/>
            <person name="Mueller R.-W."/>
            <person name="Bruemmer F."/>
            <person name="Labrenz M."/>
            <person name="Spormann A.M."/>
            <person name="Op den Camp H."/>
            <person name="Overmann J."/>
            <person name="Amann R."/>
            <person name="Jetten M.S.M."/>
            <person name="Mascher T."/>
            <person name="Medema M.H."/>
            <person name="Devos D.P."/>
            <person name="Kaster A.-K."/>
            <person name="Ovreas L."/>
            <person name="Rohde M."/>
            <person name="Galperin M.Y."/>
            <person name="Jogler C."/>
        </authorList>
    </citation>
    <scope>NUCLEOTIDE SEQUENCE [LARGE SCALE GENOMIC DNA]</scope>
    <source>
        <strain evidence="8 9">HG66A1</strain>
    </source>
</reference>
<feature type="transmembrane region" description="Helical" evidence="6">
    <location>
        <begin position="227"/>
        <end position="246"/>
    </location>
</feature>
<feature type="domain" description="Type II secretion system protein GspF" evidence="7">
    <location>
        <begin position="119"/>
        <end position="244"/>
    </location>
</feature>
<dbReference type="Proteomes" id="UP000320421">
    <property type="component" value="Chromosome"/>
</dbReference>
<keyword evidence="5 6" id="KW-0472">Membrane</keyword>
<sequence>MATDATLNPSSSATAADFSDILRDRDRYAVPDSTQLSNRLNGGFDELIVHSGVQANPAIILFFCLLSSVLFGGLIYIIQENFLSTSIAFMAGGLAPIGYLFYQRGRRQKQINEQLSDMIDELARAAKTGRSLTHCFVNVSAKTPAPLGTELQEASRRLQMGVSMRAALDGLYERTGVASLNILSMALIVHQETGGDLVKVLERLARTIRDRMLFLGRLRTATAGSRATAVLMISLPPLILGFFVLRDPTYLTTLMASAWGRGATFTAIGLQVIGSLWVLRVLKTSQRT</sequence>
<keyword evidence="9" id="KW-1185">Reference proteome</keyword>
<dbReference type="OrthoDB" id="261155at2"/>
<evidence type="ECO:0000256" key="5">
    <source>
        <dbReference type="ARBA" id="ARBA00023136"/>
    </source>
</evidence>
<keyword evidence="3 6" id="KW-0812">Transmembrane</keyword>
<evidence type="ECO:0000256" key="4">
    <source>
        <dbReference type="ARBA" id="ARBA00022989"/>
    </source>
</evidence>
<keyword evidence="2" id="KW-1003">Cell membrane</keyword>
<dbReference type="RefSeq" id="WP_145181176.1">
    <property type="nucleotide sequence ID" value="NZ_CP036266.1"/>
</dbReference>
<evidence type="ECO:0000256" key="6">
    <source>
        <dbReference type="SAM" id="Phobius"/>
    </source>
</evidence>
<dbReference type="EMBL" id="CP036266">
    <property type="protein sequence ID" value="QDT19322.1"/>
    <property type="molecule type" value="Genomic_DNA"/>
</dbReference>
<accession>A0A517PIW1</accession>
<evidence type="ECO:0000313" key="9">
    <source>
        <dbReference type="Proteomes" id="UP000320421"/>
    </source>
</evidence>
<evidence type="ECO:0000256" key="3">
    <source>
        <dbReference type="ARBA" id="ARBA00022692"/>
    </source>
</evidence>
<dbReference type="InterPro" id="IPR018076">
    <property type="entry name" value="T2SS_GspF_dom"/>
</dbReference>
<organism evidence="8 9">
    <name type="scientific">Gimesia chilikensis</name>
    <dbReference type="NCBI Taxonomy" id="2605989"/>
    <lineage>
        <taxon>Bacteria</taxon>
        <taxon>Pseudomonadati</taxon>
        <taxon>Planctomycetota</taxon>
        <taxon>Planctomycetia</taxon>
        <taxon>Planctomycetales</taxon>
        <taxon>Planctomycetaceae</taxon>
        <taxon>Gimesia</taxon>
    </lineage>
</organism>
<dbReference type="Gene3D" id="1.20.81.30">
    <property type="entry name" value="Type II secretion system (T2SS), domain F"/>
    <property type="match status" value="1"/>
</dbReference>
<evidence type="ECO:0000313" key="8">
    <source>
        <dbReference type="EMBL" id="QDT19322.1"/>
    </source>
</evidence>
<name>A0A517PIW1_9PLAN</name>
<dbReference type="PANTHER" id="PTHR35007">
    <property type="entry name" value="INTEGRAL MEMBRANE PROTEIN-RELATED"/>
    <property type="match status" value="1"/>
</dbReference>
<evidence type="ECO:0000256" key="1">
    <source>
        <dbReference type="ARBA" id="ARBA00004651"/>
    </source>
</evidence>
<dbReference type="Pfam" id="PF00482">
    <property type="entry name" value="T2SSF"/>
    <property type="match status" value="1"/>
</dbReference>
<evidence type="ECO:0000259" key="7">
    <source>
        <dbReference type="Pfam" id="PF00482"/>
    </source>
</evidence>
<dbReference type="GO" id="GO:0005886">
    <property type="term" value="C:plasma membrane"/>
    <property type="evidence" value="ECO:0007669"/>
    <property type="project" value="UniProtKB-SubCell"/>
</dbReference>
<protein>
    <submittedName>
        <fullName evidence="8">Bacterial type II secretion system protein F domain protein</fullName>
    </submittedName>
</protein>